<sequence length="344" mass="35754">MTDLDERIASVLRERADGEIDMRRLTTRAVVGGRRLRRRRQALVAVGVAVIALLGGAAAVGPGLGRPFLPTGSGGVAPPLLPSVPGAAEAPAAVGTDGGVLHFGIDARKARYLRWQVAGAIESVSLDVGEGRPVVVELTNSPDALRLSSAEGVPFDVSSLAVAGAFDGSTTRLTVAGMPLWVRQWQPAPGLYARASISAGADAGLATAAEALRLTEARRCTAPVRLSAFPDGARLSSCSVDVDTFPKLLNVRLSVGGPGDEVMTVSYLYTDEAAPTYSPGNTSIGGRPAYLYPKGDRLELLGFPKSRLLADFGWPQSGFDRQDAALVLGGADVASNPTDPATWN</sequence>
<feature type="transmembrane region" description="Helical" evidence="1">
    <location>
        <begin position="42"/>
        <end position="64"/>
    </location>
</feature>
<evidence type="ECO:0000313" key="3">
    <source>
        <dbReference type="Proteomes" id="UP000510844"/>
    </source>
</evidence>
<accession>A0A7L6B7F6</accession>
<gene>
    <name evidence="2" type="ORF">H1D33_01055</name>
</gene>
<evidence type="ECO:0000313" key="2">
    <source>
        <dbReference type="EMBL" id="QLQ37530.1"/>
    </source>
</evidence>
<dbReference type="EMBL" id="CP059322">
    <property type="protein sequence ID" value="QLQ37530.1"/>
    <property type="molecule type" value="Genomic_DNA"/>
</dbReference>
<evidence type="ECO:0000256" key="1">
    <source>
        <dbReference type="SAM" id="Phobius"/>
    </source>
</evidence>
<keyword evidence="1" id="KW-1133">Transmembrane helix</keyword>
<reference evidence="2 3" key="2">
    <citation type="journal article" date="2021" name="Mar. Drugs">
        <title>A New Micromonospora Strain with Antibiotic Activity Isolated from the Microbiome of a Mid-Atlantic Deep-Sea Sponge.</title>
        <authorList>
            <person name="Back C.R."/>
            <person name="Stennett H.L."/>
            <person name="Williams S.E."/>
            <person name="Wang L."/>
            <person name="Ojeda Gomez J."/>
            <person name="Abdulle O.M."/>
            <person name="Duffy T."/>
            <person name="Neal C."/>
            <person name="Mantell J."/>
            <person name="Jepson M.A."/>
            <person name="Hendry K.R."/>
            <person name="Powell D."/>
            <person name="Stach J.E.M."/>
            <person name="Essex-Lopresti A.E."/>
            <person name="Willis C.L."/>
            <person name="Curnow P."/>
            <person name="Race P.R."/>
        </authorList>
    </citation>
    <scope>NUCLEOTIDE SEQUENCE [LARGE SCALE GENOMIC DNA]</scope>
    <source>
        <strain evidence="2 3">28ISP2-46</strain>
    </source>
</reference>
<protein>
    <submittedName>
        <fullName evidence="2">Uncharacterized protein</fullName>
    </submittedName>
</protein>
<dbReference type="Proteomes" id="UP000510844">
    <property type="component" value="Chromosome"/>
</dbReference>
<proteinExistence type="predicted"/>
<keyword evidence="1" id="KW-0472">Membrane</keyword>
<keyword evidence="3" id="KW-1185">Reference proteome</keyword>
<keyword evidence="1" id="KW-0812">Transmembrane</keyword>
<dbReference type="AlphaFoldDB" id="A0A7L6B7F6"/>
<name>A0A7L6B7F6_9ACTN</name>
<dbReference type="KEGG" id="mfeu:H1D33_01055"/>
<organism evidence="2 3">
    <name type="scientific">Micromonospora robiginosa</name>
    <dbReference type="NCBI Taxonomy" id="2749844"/>
    <lineage>
        <taxon>Bacteria</taxon>
        <taxon>Bacillati</taxon>
        <taxon>Actinomycetota</taxon>
        <taxon>Actinomycetes</taxon>
        <taxon>Micromonosporales</taxon>
        <taxon>Micromonosporaceae</taxon>
        <taxon>Micromonospora</taxon>
    </lineage>
</organism>
<reference evidence="3" key="1">
    <citation type="submission" date="2020-07" db="EMBL/GenBank/DDBJ databases">
        <title>A new Micromonospora strain with potent antibiotic activity isolated from the microbiome of a mid-Atlantic deep-sea sponge.</title>
        <authorList>
            <person name="Back C.R."/>
            <person name="Stennett H.L."/>
            <person name="Williams S.E."/>
            <person name="Wang L."/>
            <person name="Ojeda Gomez J."/>
            <person name="Abdulle O.M."/>
            <person name="Duffy T."/>
            <person name="Hendry K.R."/>
            <person name="Powell D."/>
            <person name="Stach J.E."/>
            <person name="Essex-Lopresti A.E."/>
            <person name="Willis C.L."/>
            <person name="Curnow P."/>
            <person name="Race P.R."/>
        </authorList>
    </citation>
    <scope>NUCLEOTIDE SEQUENCE [LARGE SCALE GENOMIC DNA]</scope>
    <source>
        <strain evidence="3">28ISP2-46</strain>
    </source>
</reference>
<dbReference type="RefSeq" id="WP_181570009.1">
    <property type="nucleotide sequence ID" value="NZ_CP059322.2"/>
</dbReference>